<reference evidence="1" key="1">
    <citation type="submission" date="2021-01" db="EMBL/GenBank/DDBJ databases">
        <authorList>
            <person name="Sun Q."/>
        </authorList>
    </citation>
    <scope>NUCLEOTIDE SEQUENCE</scope>
    <source>
        <strain evidence="1">YIM B02566</strain>
    </source>
</reference>
<gene>
    <name evidence="1" type="primary">speB</name>
    <name evidence="1" type="ORF">JHL16_30175</name>
</gene>
<dbReference type="Proteomes" id="UP000616151">
    <property type="component" value="Unassembled WGS sequence"/>
</dbReference>
<sequence>MKNDPRFQPFDSAKTPRFADIATFLRTPRLPISSEIDIAIAGVPFDMGVNFRSGARHGPAAVREASRIIRQIHPTSGIAPFRLCNVADVGDATVNALDPTASIGLIEAFFHDIHKAGALPIAIGGDHTVPLPILRVIAKDNPVGVVHFDSHADTLDELMGTKINHATTFRRAVEEGLVDPKRVIQIGLRGSRFSENDIQWGADAGFRLITMDEYEKIGRDEVLREIDRVTGTGRTYITFDIDGLDAVYAMGTGVPEVGGYSVRDAQVMIRSLQGKHLVGADICEVAPVFDPTGQTALNAANLLFEMLCVIADSRAKRS</sequence>
<keyword evidence="1" id="KW-0378">Hydrolase</keyword>
<accession>A0ACC5RD88</accession>
<dbReference type="EMBL" id="JAENHL010000008">
    <property type="protein sequence ID" value="MBK1870671.1"/>
    <property type="molecule type" value="Genomic_DNA"/>
</dbReference>
<evidence type="ECO:0000313" key="1">
    <source>
        <dbReference type="EMBL" id="MBK1870671.1"/>
    </source>
</evidence>
<keyword evidence="2" id="KW-1185">Reference proteome</keyword>
<name>A0ACC5RD88_9HYPH</name>
<dbReference type="EC" id="3.5.3.11" evidence="1"/>
<proteinExistence type="predicted"/>
<evidence type="ECO:0000313" key="2">
    <source>
        <dbReference type="Proteomes" id="UP000616151"/>
    </source>
</evidence>
<organism evidence="1 2">
    <name type="scientific">Taklimakanibacter albus</name>
    <dbReference type="NCBI Taxonomy" id="2800327"/>
    <lineage>
        <taxon>Bacteria</taxon>
        <taxon>Pseudomonadati</taxon>
        <taxon>Pseudomonadota</taxon>
        <taxon>Alphaproteobacteria</taxon>
        <taxon>Hyphomicrobiales</taxon>
        <taxon>Aestuariivirgaceae</taxon>
        <taxon>Taklimakanibacter</taxon>
    </lineage>
</organism>
<comment type="caution">
    <text evidence="1">The sequence shown here is derived from an EMBL/GenBank/DDBJ whole genome shotgun (WGS) entry which is preliminary data.</text>
</comment>
<protein>
    <submittedName>
        <fullName evidence="1">Agmatinase</fullName>
        <ecNumber evidence="1">3.5.3.11</ecNumber>
    </submittedName>
</protein>